<dbReference type="AlphaFoldDB" id="A0A2P8D1T7"/>
<name>A0A2P8D1T7_9BACT</name>
<dbReference type="Pfam" id="PF09346">
    <property type="entry name" value="SMI1_KNR4"/>
    <property type="match status" value="1"/>
</dbReference>
<dbReference type="OrthoDB" id="6933666at2"/>
<protein>
    <submittedName>
        <fullName evidence="2">SMI1/KNR4 family protein SUKH-1</fullName>
    </submittedName>
</protein>
<gene>
    <name evidence="2" type="ORF">B0I18_106202</name>
</gene>
<evidence type="ECO:0000313" key="2">
    <source>
        <dbReference type="EMBL" id="PSK91190.1"/>
    </source>
</evidence>
<dbReference type="InterPro" id="IPR037883">
    <property type="entry name" value="Knr4/Smi1-like_sf"/>
</dbReference>
<comment type="caution">
    <text evidence="2">The sequence shown here is derived from an EMBL/GenBank/DDBJ whole genome shotgun (WGS) entry which is preliminary data.</text>
</comment>
<proteinExistence type="predicted"/>
<dbReference type="InterPro" id="IPR018958">
    <property type="entry name" value="Knr4/Smi1-like_dom"/>
</dbReference>
<dbReference type="Proteomes" id="UP000240572">
    <property type="component" value="Unassembled WGS sequence"/>
</dbReference>
<dbReference type="Gene3D" id="3.40.1580.10">
    <property type="entry name" value="SMI1/KNR4-like"/>
    <property type="match status" value="1"/>
</dbReference>
<sequence length="203" mass="23067">MTAHNIVDQYLTGLEEHLTEEDQQQLAYTSGAGAAALQQLQDRFPACPESLLYLLSRINGTYWQQYGEHEVCVLMLGSDVYEYPYYLKSVAQILEEKSFDRSINEVYGAYLEEMPELIGAGIDPDINIREWLCFSDCMNNGGTSQLFIDFNPGPGGTKGQVIRFLHDPDSFAVIAGSFDEYLQQLMEQEYAFIIPEEDEEDEE</sequence>
<organism evidence="2 3">
    <name type="scientific">Taibaiella chishuiensis</name>
    <dbReference type="NCBI Taxonomy" id="1434707"/>
    <lineage>
        <taxon>Bacteria</taxon>
        <taxon>Pseudomonadati</taxon>
        <taxon>Bacteroidota</taxon>
        <taxon>Chitinophagia</taxon>
        <taxon>Chitinophagales</taxon>
        <taxon>Chitinophagaceae</taxon>
        <taxon>Taibaiella</taxon>
    </lineage>
</organism>
<feature type="domain" description="Knr4/Smi1-like" evidence="1">
    <location>
        <begin position="35"/>
        <end position="184"/>
    </location>
</feature>
<dbReference type="RefSeq" id="WP_106523788.1">
    <property type="nucleotide sequence ID" value="NZ_PYGD01000006.1"/>
</dbReference>
<dbReference type="EMBL" id="PYGD01000006">
    <property type="protein sequence ID" value="PSK91190.1"/>
    <property type="molecule type" value="Genomic_DNA"/>
</dbReference>
<keyword evidence="3" id="KW-1185">Reference proteome</keyword>
<evidence type="ECO:0000259" key="1">
    <source>
        <dbReference type="Pfam" id="PF09346"/>
    </source>
</evidence>
<reference evidence="2 3" key="1">
    <citation type="submission" date="2018-03" db="EMBL/GenBank/DDBJ databases">
        <title>Genomic Encyclopedia of Type Strains, Phase III (KMG-III): the genomes of soil and plant-associated and newly described type strains.</title>
        <authorList>
            <person name="Whitman W."/>
        </authorList>
    </citation>
    <scope>NUCLEOTIDE SEQUENCE [LARGE SCALE GENOMIC DNA]</scope>
    <source>
        <strain evidence="2 3">CGMCC 1.12700</strain>
    </source>
</reference>
<dbReference type="SUPFAM" id="SSF160631">
    <property type="entry name" value="SMI1/KNR4-like"/>
    <property type="match status" value="1"/>
</dbReference>
<accession>A0A2P8D1T7</accession>
<evidence type="ECO:0000313" key="3">
    <source>
        <dbReference type="Proteomes" id="UP000240572"/>
    </source>
</evidence>